<name>A0A834LZX1_RHOSS</name>
<protein>
    <recommendedName>
        <fullName evidence="3">Ubiquitin-like protease family profile domain-containing protein</fullName>
    </recommendedName>
</protein>
<sequence length="307" mass="35095">MMQQVLNQKQADVKFQTSYVLFVLSCFLCPTTKDVVDTKFYPAVHNLLQTCTYAWAEFVLDWLANEIVKYKKRSGKIVGGKKDSVGVAGCVLLLMVGSEGEPLIQSWTTKLIKERITKEETSELVDPISERFPEASYRHPMGDVHMDVENFSSTSTVNPKKVRHGIDVEDIDGSRMSGLLFAKEMPLYSSDHVMTDVVQHAQHVELQEEILFLPVLLTDIEYWYCVVVNLVDKRIEVLYSIMLKTTDKKVTTVIVLMKYWMGGRMNTRELEDHVGADAIDVRKRLLVRLLLSPHNQLRDVVLTKLVK</sequence>
<dbReference type="PANTHER" id="PTHR34835:SF82">
    <property type="entry name" value="OS01G0826651 PROTEIN"/>
    <property type="match status" value="1"/>
</dbReference>
<evidence type="ECO:0000313" key="2">
    <source>
        <dbReference type="Proteomes" id="UP000626092"/>
    </source>
</evidence>
<dbReference type="EMBL" id="WJXA01000001">
    <property type="protein sequence ID" value="KAF7154229.1"/>
    <property type="molecule type" value="Genomic_DNA"/>
</dbReference>
<comment type="caution">
    <text evidence="1">The sequence shown here is derived from an EMBL/GenBank/DDBJ whole genome shotgun (WGS) entry which is preliminary data.</text>
</comment>
<dbReference type="OrthoDB" id="1704882at2759"/>
<dbReference type="Proteomes" id="UP000626092">
    <property type="component" value="Unassembled WGS sequence"/>
</dbReference>
<keyword evidence="2" id="KW-1185">Reference proteome</keyword>
<evidence type="ECO:0008006" key="3">
    <source>
        <dbReference type="Google" id="ProtNLM"/>
    </source>
</evidence>
<reference evidence="1" key="1">
    <citation type="submission" date="2019-11" db="EMBL/GenBank/DDBJ databases">
        <authorList>
            <person name="Liu Y."/>
            <person name="Hou J."/>
            <person name="Li T.-Q."/>
            <person name="Guan C.-H."/>
            <person name="Wu X."/>
            <person name="Wu H.-Z."/>
            <person name="Ling F."/>
            <person name="Zhang R."/>
            <person name="Shi X.-G."/>
            <person name="Ren J.-P."/>
            <person name="Chen E.-F."/>
            <person name="Sun J.-M."/>
        </authorList>
    </citation>
    <scope>NUCLEOTIDE SEQUENCE</scope>
    <source>
        <strain evidence="1">Adult_tree_wgs_1</strain>
        <tissue evidence="1">Leaves</tissue>
    </source>
</reference>
<proteinExistence type="predicted"/>
<evidence type="ECO:0000313" key="1">
    <source>
        <dbReference type="EMBL" id="KAF7154229.1"/>
    </source>
</evidence>
<gene>
    <name evidence="1" type="ORF">RHSIM_Rhsim01G0162700</name>
</gene>
<dbReference type="AlphaFoldDB" id="A0A834LZX1"/>
<accession>A0A834LZX1</accession>
<organism evidence="1 2">
    <name type="scientific">Rhododendron simsii</name>
    <name type="common">Sims's rhododendron</name>
    <dbReference type="NCBI Taxonomy" id="118357"/>
    <lineage>
        <taxon>Eukaryota</taxon>
        <taxon>Viridiplantae</taxon>
        <taxon>Streptophyta</taxon>
        <taxon>Embryophyta</taxon>
        <taxon>Tracheophyta</taxon>
        <taxon>Spermatophyta</taxon>
        <taxon>Magnoliopsida</taxon>
        <taxon>eudicotyledons</taxon>
        <taxon>Gunneridae</taxon>
        <taxon>Pentapetalae</taxon>
        <taxon>asterids</taxon>
        <taxon>Ericales</taxon>
        <taxon>Ericaceae</taxon>
        <taxon>Ericoideae</taxon>
        <taxon>Rhodoreae</taxon>
        <taxon>Rhododendron</taxon>
    </lineage>
</organism>
<dbReference type="PANTHER" id="PTHR34835">
    <property type="entry name" value="OS07G0283600 PROTEIN-RELATED"/>
    <property type="match status" value="1"/>
</dbReference>